<evidence type="ECO:0000313" key="13">
    <source>
        <dbReference type="Proteomes" id="UP000233649"/>
    </source>
</evidence>
<dbReference type="PANTHER" id="PTHR21235">
    <property type="entry name" value="IMIDAZOLE GLYCEROL PHOSPHATE SYNTHASE SUBUNIT HISF/H IGP SYNTHASE SUBUNIT HISF/H"/>
    <property type="match status" value="1"/>
</dbReference>
<comment type="subunit">
    <text evidence="3">Heterodimer of HisH and HisF.</text>
</comment>
<dbReference type="Proteomes" id="UP000233649">
    <property type="component" value="Unassembled WGS sequence"/>
</dbReference>
<dbReference type="InterPro" id="IPR011060">
    <property type="entry name" value="RibuloseP-bd_barrel"/>
</dbReference>
<evidence type="ECO:0000256" key="4">
    <source>
        <dbReference type="ARBA" id="ARBA00012809"/>
    </source>
</evidence>
<proteinExistence type="inferred from homology"/>
<dbReference type="InterPro" id="IPR013785">
    <property type="entry name" value="Aldolase_TIM"/>
</dbReference>
<evidence type="ECO:0000256" key="11">
    <source>
        <dbReference type="RuleBase" id="RU003657"/>
    </source>
</evidence>
<evidence type="ECO:0000256" key="1">
    <source>
        <dbReference type="ARBA" id="ARBA00005091"/>
    </source>
</evidence>
<evidence type="ECO:0000256" key="9">
    <source>
        <dbReference type="ARBA" id="ARBA00030264"/>
    </source>
</evidence>
<keyword evidence="7" id="KW-0456">Lyase</keyword>
<keyword evidence="6 11" id="KW-0368">Histidine biosynthesis</keyword>
<gene>
    <name evidence="12" type="ORF">CVH13_00109</name>
</gene>
<dbReference type="AlphaFoldDB" id="A0A2J1E0H3"/>
<name>A0A2J1E0H3_9CHLR</name>
<evidence type="ECO:0000256" key="5">
    <source>
        <dbReference type="ARBA" id="ARBA00022605"/>
    </source>
</evidence>
<organism evidence="12 13">
    <name type="scientific">Dehalococcoides mccartyi</name>
    <dbReference type="NCBI Taxonomy" id="61435"/>
    <lineage>
        <taxon>Bacteria</taxon>
        <taxon>Bacillati</taxon>
        <taxon>Chloroflexota</taxon>
        <taxon>Dehalococcoidia</taxon>
        <taxon>Dehalococcoidales</taxon>
        <taxon>Dehalococcoidaceae</taxon>
        <taxon>Dehalococcoides</taxon>
    </lineage>
</organism>
<protein>
    <recommendedName>
        <fullName evidence="4">imidazole glycerol-phosphate synthase</fullName>
        <ecNumber evidence="4">4.3.2.10</ecNumber>
    </recommendedName>
    <alternativeName>
        <fullName evidence="9">IGP synthase cyclase subunit</fullName>
    </alternativeName>
</protein>
<evidence type="ECO:0000256" key="6">
    <source>
        <dbReference type="ARBA" id="ARBA00023102"/>
    </source>
</evidence>
<accession>A0A2J1E0H3</accession>
<dbReference type="EC" id="4.3.2.10" evidence="4"/>
<dbReference type="GO" id="GO:0016829">
    <property type="term" value="F:lyase activity"/>
    <property type="evidence" value="ECO:0007669"/>
    <property type="project" value="UniProtKB-KW"/>
</dbReference>
<evidence type="ECO:0000256" key="8">
    <source>
        <dbReference type="ARBA" id="ARBA00025475"/>
    </source>
</evidence>
<evidence type="ECO:0000256" key="7">
    <source>
        <dbReference type="ARBA" id="ARBA00023239"/>
    </source>
</evidence>
<sequence>KLKPIKIIPCLDVKDGRVVKEIKFTDMADARDPAEAAFVYSKQGADELAFLDITATIENSSIHTDWVKKIISKTSLPLIAGGGIRNLQDIENLFTLGVSKVALNTITPQNQEFIRKAVARFGSERIIVAIDGIKNPPGNGHSRLETVMPNGDDTHNLELVDWAKQVEALGAGAILLTSKDTDGTKDGFDLEMIRAVTRAVSIPVIASGGAGKLEDMYAAIIEGKAQAVLAASVFHSGIINISELKTYLHSKGIPVNIPHKKYTSPSKSK</sequence>
<evidence type="ECO:0000256" key="2">
    <source>
        <dbReference type="ARBA" id="ARBA00009667"/>
    </source>
</evidence>
<reference evidence="12 13" key="1">
    <citation type="journal article" date="2017" name="FEMS Microbiol. Ecol.">
        <title>Reconstructed genomes of novel Dehalococcoides mccartyi strains from 1,2,3,4-tetrachlorodibenzo-p-dioxin-dechlorinating enrichment cultures reveal divergent reductive dehalogenase gene profiles.</title>
        <authorList>
            <person name="Dam H.T."/>
            <person name="Vollmers J."/>
            <person name="Kaster A.K."/>
            <person name="Haggblom M.M."/>
        </authorList>
    </citation>
    <scope>NUCLEOTIDE SEQUENCE [LARGE SCALE GENOMIC DNA]</scope>
    <source>
        <strain evidence="12 13">H1-3-2.001</strain>
    </source>
</reference>
<dbReference type="UniPathway" id="UPA00031">
    <property type="reaction ID" value="UER00010"/>
</dbReference>
<evidence type="ECO:0000256" key="3">
    <source>
        <dbReference type="ARBA" id="ARBA00011152"/>
    </source>
</evidence>
<dbReference type="EMBL" id="PHFD01000035">
    <property type="protein sequence ID" value="PKH47967.1"/>
    <property type="molecule type" value="Genomic_DNA"/>
</dbReference>
<dbReference type="InterPro" id="IPR050064">
    <property type="entry name" value="IGPS_HisA/HisF"/>
</dbReference>
<dbReference type="GO" id="GO:0000105">
    <property type="term" value="P:L-histidine biosynthetic process"/>
    <property type="evidence" value="ECO:0007669"/>
    <property type="project" value="UniProtKB-UniPathway"/>
</dbReference>
<comment type="function">
    <text evidence="8">IGPS catalyzes the conversion of PRFAR and glutamine to IGP, AICAR and glutamate. The HisF subunit catalyzes the cyclization activity that produces IGP and AICAR from PRFAR using the ammonia provided by the HisH subunit.</text>
</comment>
<comment type="similarity">
    <text evidence="2 11">Belongs to the HisA/HisF family.</text>
</comment>
<dbReference type="Pfam" id="PF00977">
    <property type="entry name" value="His_biosynth"/>
    <property type="match status" value="1"/>
</dbReference>
<dbReference type="Gene3D" id="3.20.20.70">
    <property type="entry name" value="Aldolase class I"/>
    <property type="match status" value="1"/>
</dbReference>
<dbReference type="PANTHER" id="PTHR21235:SF2">
    <property type="entry name" value="IMIDAZOLE GLYCEROL PHOSPHATE SYNTHASE HISHF"/>
    <property type="match status" value="1"/>
</dbReference>
<comment type="caution">
    <text evidence="12">The sequence shown here is derived from an EMBL/GenBank/DDBJ whole genome shotgun (WGS) entry which is preliminary data.</text>
</comment>
<dbReference type="InterPro" id="IPR004651">
    <property type="entry name" value="HisF"/>
</dbReference>
<comment type="catalytic activity">
    <reaction evidence="10">
        <text>5-[(5-phospho-1-deoxy-D-ribulos-1-ylimino)methylamino]-1-(5-phospho-beta-D-ribosyl)imidazole-4-carboxamide + L-glutamine = D-erythro-1-(imidazol-4-yl)glycerol 3-phosphate + 5-amino-1-(5-phospho-beta-D-ribosyl)imidazole-4-carboxamide + L-glutamate + H(+)</text>
        <dbReference type="Rhea" id="RHEA:24793"/>
        <dbReference type="ChEBI" id="CHEBI:15378"/>
        <dbReference type="ChEBI" id="CHEBI:29985"/>
        <dbReference type="ChEBI" id="CHEBI:58278"/>
        <dbReference type="ChEBI" id="CHEBI:58359"/>
        <dbReference type="ChEBI" id="CHEBI:58475"/>
        <dbReference type="ChEBI" id="CHEBI:58525"/>
        <dbReference type="EC" id="4.3.2.10"/>
    </reaction>
</comment>
<dbReference type="SUPFAM" id="SSF51366">
    <property type="entry name" value="Ribulose-phoshate binding barrel"/>
    <property type="match status" value="1"/>
</dbReference>
<evidence type="ECO:0000313" key="12">
    <source>
        <dbReference type="EMBL" id="PKH47967.1"/>
    </source>
</evidence>
<feature type="non-terminal residue" evidence="12">
    <location>
        <position position="1"/>
    </location>
</feature>
<comment type="pathway">
    <text evidence="1">Amino-acid biosynthesis; L-histidine biosynthesis; L-histidine from 5-phospho-alpha-D-ribose 1-diphosphate: step 5/9.</text>
</comment>
<dbReference type="CDD" id="cd04731">
    <property type="entry name" value="HisF"/>
    <property type="match status" value="1"/>
</dbReference>
<dbReference type="GO" id="GO:0000107">
    <property type="term" value="F:imidazoleglycerol-phosphate synthase activity"/>
    <property type="evidence" value="ECO:0007669"/>
    <property type="project" value="InterPro"/>
</dbReference>
<evidence type="ECO:0000256" key="10">
    <source>
        <dbReference type="ARBA" id="ARBA00047838"/>
    </source>
</evidence>
<dbReference type="InterPro" id="IPR006062">
    <property type="entry name" value="His_biosynth"/>
</dbReference>
<keyword evidence="5 11" id="KW-0028">Amino-acid biosynthesis</keyword>